<evidence type="ECO:0000313" key="4">
    <source>
        <dbReference type="Proteomes" id="UP000715441"/>
    </source>
</evidence>
<dbReference type="RefSeq" id="WP_168520144.1">
    <property type="nucleotide sequence ID" value="NZ_JAAXLS010000031.1"/>
</dbReference>
<dbReference type="EMBL" id="JAAXLS010000031">
    <property type="protein sequence ID" value="NKQ57121.1"/>
    <property type="molecule type" value="Genomic_DNA"/>
</dbReference>
<dbReference type="InterPro" id="IPR027860">
    <property type="entry name" value="DUF4429"/>
</dbReference>
<feature type="domain" description="DUF4429" evidence="2">
    <location>
        <begin position="19"/>
        <end position="112"/>
    </location>
</feature>
<reference evidence="3 4" key="1">
    <citation type="submission" date="2020-04" db="EMBL/GenBank/DDBJ databases">
        <title>Novel species.</title>
        <authorList>
            <person name="Teo W.F.A."/>
            <person name="Lipun K."/>
            <person name="Srisuk N."/>
            <person name="Duangmal K."/>
        </authorList>
    </citation>
    <scope>NUCLEOTIDE SEQUENCE [LARGE SCALE GENOMIC DNA]</scope>
    <source>
        <strain evidence="3 4">K13G38</strain>
    </source>
</reference>
<dbReference type="Proteomes" id="UP000715441">
    <property type="component" value="Unassembled WGS sequence"/>
</dbReference>
<proteinExistence type="predicted"/>
<feature type="region of interest" description="Disordered" evidence="1">
    <location>
        <begin position="69"/>
        <end position="88"/>
    </location>
</feature>
<accession>A0ABX1JF38</accession>
<evidence type="ECO:0000259" key="2">
    <source>
        <dbReference type="Pfam" id="PF14472"/>
    </source>
</evidence>
<dbReference type="Pfam" id="PF14472">
    <property type="entry name" value="DUF4429"/>
    <property type="match status" value="1"/>
</dbReference>
<keyword evidence="4" id="KW-1185">Reference proteome</keyword>
<evidence type="ECO:0000313" key="3">
    <source>
        <dbReference type="EMBL" id="NKQ57121.1"/>
    </source>
</evidence>
<sequence length="122" mass="13108">MADYVLGEAVKGYGGGYVVFDGRFVTIGHKGLSRATAGKGEKRIHVSHIASVEYKPAGWAVNGYIRFSTAGSNESPRRGTGRRTTNASKDENAVIFKKGQGDAFLALRTAVENVVADHYEKS</sequence>
<comment type="caution">
    <text evidence="3">The sequence shown here is derived from an EMBL/GenBank/DDBJ whole genome shotgun (WGS) entry which is preliminary data.</text>
</comment>
<protein>
    <submittedName>
        <fullName evidence="3">DUF4429 domain-containing protein</fullName>
    </submittedName>
</protein>
<gene>
    <name evidence="3" type="ORF">HFP15_30050</name>
</gene>
<name>A0ABX1JF38_9PSEU</name>
<organism evidence="3 4">
    <name type="scientific">Amycolatopsis acididurans</name>
    <dbReference type="NCBI Taxonomy" id="2724524"/>
    <lineage>
        <taxon>Bacteria</taxon>
        <taxon>Bacillati</taxon>
        <taxon>Actinomycetota</taxon>
        <taxon>Actinomycetes</taxon>
        <taxon>Pseudonocardiales</taxon>
        <taxon>Pseudonocardiaceae</taxon>
        <taxon>Amycolatopsis</taxon>
    </lineage>
</organism>
<evidence type="ECO:0000256" key="1">
    <source>
        <dbReference type="SAM" id="MobiDB-lite"/>
    </source>
</evidence>